<organism evidence="1 2">
    <name type="scientific">Floridaenema aerugineum BLCC-F46</name>
    <dbReference type="NCBI Taxonomy" id="3153654"/>
    <lineage>
        <taxon>Bacteria</taxon>
        <taxon>Bacillati</taxon>
        <taxon>Cyanobacteriota</taxon>
        <taxon>Cyanophyceae</taxon>
        <taxon>Oscillatoriophycideae</taxon>
        <taxon>Aerosakkonematales</taxon>
        <taxon>Aerosakkonemataceae</taxon>
        <taxon>Floridanema</taxon>
        <taxon>Floridanema aerugineum</taxon>
    </lineage>
</organism>
<comment type="caution">
    <text evidence="1">The sequence shown here is derived from an EMBL/GenBank/DDBJ whole genome shotgun (WGS) entry which is preliminary data.</text>
</comment>
<name>A0ABV4WZL8_9CYAN</name>
<dbReference type="Pfam" id="PF23856">
    <property type="entry name" value="DUF7219"/>
    <property type="match status" value="1"/>
</dbReference>
<dbReference type="Proteomes" id="UP001576774">
    <property type="component" value="Unassembled WGS sequence"/>
</dbReference>
<gene>
    <name evidence="1" type="ORF">ACE1CC_01345</name>
</gene>
<proteinExistence type="predicted"/>
<evidence type="ECO:0000313" key="1">
    <source>
        <dbReference type="EMBL" id="MFB2875516.1"/>
    </source>
</evidence>
<dbReference type="EMBL" id="JBHFNQ010000013">
    <property type="protein sequence ID" value="MFB2875516.1"/>
    <property type="molecule type" value="Genomic_DNA"/>
</dbReference>
<keyword evidence="2" id="KW-1185">Reference proteome</keyword>
<evidence type="ECO:0008006" key="3">
    <source>
        <dbReference type="Google" id="ProtNLM"/>
    </source>
</evidence>
<protein>
    <recommendedName>
        <fullName evidence="3">Isopropylmalate/homocitrate/citramalate synthases</fullName>
    </recommendedName>
</protein>
<dbReference type="InterPro" id="IPR055643">
    <property type="entry name" value="DUF7219"/>
</dbReference>
<accession>A0ABV4WZL8</accession>
<reference evidence="1 2" key="1">
    <citation type="submission" date="2024-09" db="EMBL/GenBank/DDBJ databases">
        <title>Floridaenema gen nov. (Aerosakkonemataceae, Aerosakkonematales ord. nov., Cyanobacteria) from benthic tropical and subtropical fresh waters, with the description of four new species.</title>
        <authorList>
            <person name="Moretto J.A."/>
            <person name="Berthold D.E."/>
            <person name="Lefler F.W."/>
            <person name="Huang I.-S."/>
            <person name="Laughinghouse H. IV."/>
        </authorList>
    </citation>
    <scope>NUCLEOTIDE SEQUENCE [LARGE SCALE GENOMIC DNA]</scope>
    <source>
        <strain evidence="1 2">BLCC-F46</strain>
    </source>
</reference>
<evidence type="ECO:0000313" key="2">
    <source>
        <dbReference type="Proteomes" id="UP001576774"/>
    </source>
</evidence>
<sequence>MTATNPSRDTSVPCSLFGSSLSPPKCPARLPIAKMTDSQDYLYPRGRYHGEFKPENLAFNANLQEFAQRVTYICALQTNGKLTPEEAYDQIRLLWKQLQASKTQLGIGDLAEEAEED</sequence>